<reference evidence="2" key="1">
    <citation type="journal article" date="2019" name="Int. J. Syst. Evol. Microbiol.">
        <title>The Global Catalogue of Microorganisms (GCM) 10K type strain sequencing project: providing services to taxonomists for standard genome sequencing and annotation.</title>
        <authorList>
            <consortium name="The Broad Institute Genomics Platform"/>
            <consortium name="The Broad Institute Genome Sequencing Center for Infectious Disease"/>
            <person name="Wu L."/>
            <person name="Ma J."/>
        </authorList>
    </citation>
    <scope>NUCLEOTIDE SEQUENCE [LARGE SCALE GENOMIC DNA]</scope>
    <source>
        <strain evidence="2">CGMCC 1.18578</strain>
    </source>
</reference>
<name>A0ABW0QU15_9BACL</name>
<comment type="caution">
    <text evidence="1">The sequence shown here is derived from an EMBL/GenBank/DDBJ whole genome shotgun (WGS) entry which is preliminary data.</text>
</comment>
<proteinExistence type="predicted"/>
<evidence type="ECO:0000313" key="1">
    <source>
        <dbReference type="EMBL" id="MFC5528464.1"/>
    </source>
</evidence>
<accession>A0ABW0QU15</accession>
<dbReference type="Proteomes" id="UP001596108">
    <property type="component" value="Unassembled WGS sequence"/>
</dbReference>
<keyword evidence="2" id="KW-1185">Reference proteome</keyword>
<organism evidence="1 2">
    <name type="scientific">Cohnella yongneupensis</name>
    <dbReference type="NCBI Taxonomy" id="425006"/>
    <lineage>
        <taxon>Bacteria</taxon>
        <taxon>Bacillati</taxon>
        <taxon>Bacillota</taxon>
        <taxon>Bacilli</taxon>
        <taxon>Bacillales</taxon>
        <taxon>Paenibacillaceae</taxon>
        <taxon>Cohnella</taxon>
    </lineage>
</organism>
<dbReference type="RefSeq" id="WP_378110302.1">
    <property type="nucleotide sequence ID" value="NZ_JBHSNC010000010.1"/>
</dbReference>
<dbReference type="EMBL" id="JBHSNC010000010">
    <property type="protein sequence ID" value="MFC5528464.1"/>
    <property type="molecule type" value="Genomic_DNA"/>
</dbReference>
<sequence length="246" mass="24279">MSVLNGGMSLREMYPILNQKIQELEDLIASISGGGGGGSGDMLKSVYDTNGNGVVDQAAKLQTARTITLTGSVSGSTSFDGSSDATINVTGGGGGGVTVGTSLPTAAVGLRGNLYLLQGVSGVAEVASLAVSAGCTTNGNVTVTLDGNSFDVALTTASQGTAANVATKIRGTTFAGWTTGGSGTTVTFTCNTTGNKVNATYSAGSTGASGTMTTPTQGVLETADSLYICIRLASGSYDWASIPLGL</sequence>
<gene>
    <name evidence="1" type="ORF">ACFPQ4_03230</name>
</gene>
<evidence type="ECO:0000313" key="2">
    <source>
        <dbReference type="Proteomes" id="UP001596108"/>
    </source>
</evidence>
<protein>
    <submittedName>
        <fullName evidence="1">Uncharacterized protein</fullName>
    </submittedName>
</protein>